<evidence type="ECO:0000313" key="2">
    <source>
        <dbReference type="EMBL" id="GJT85318.1"/>
    </source>
</evidence>
<accession>A0ABQ5HC28</accession>
<protein>
    <submittedName>
        <fullName evidence="2">Uncharacterized protein</fullName>
    </submittedName>
</protein>
<comment type="caution">
    <text evidence="2">The sequence shown here is derived from an EMBL/GenBank/DDBJ whole genome shotgun (WGS) entry which is preliminary data.</text>
</comment>
<feature type="compositionally biased region" description="Basic and acidic residues" evidence="1">
    <location>
        <begin position="75"/>
        <end position="102"/>
    </location>
</feature>
<dbReference type="Proteomes" id="UP001151760">
    <property type="component" value="Unassembled WGS sequence"/>
</dbReference>
<name>A0ABQ5HC28_9ASTR</name>
<gene>
    <name evidence="2" type="ORF">Tco_1067035</name>
</gene>
<evidence type="ECO:0000256" key="1">
    <source>
        <dbReference type="SAM" id="MobiDB-lite"/>
    </source>
</evidence>
<feature type="region of interest" description="Disordered" evidence="1">
    <location>
        <begin position="60"/>
        <end position="102"/>
    </location>
</feature>
<evidence type="ECO:0000313" key="3">
    <source>
        <dbReference type="Proteomes" id="UP001151760"/>
    </source>
</evidence>
<keyword evidence="3" id="KW-1185">Reference proteome</keyword>
<proteinExistence type="predicted"/>
<organism evidence="2 3">
    <name type="scientific">Tanacetum coccineum</name>
    <dbReference type="NCBI Taxonomy" id="301880"/>
    <lineage>
        <taxon>Eukaryota</taxon>
        <taxon>Viridiplantae</taxon>
        <taxon>Streptophyta</taxon>
        <taxon>Embryophyta</taxon>
        <taxon>Tracheophyta</taxon>
        <taxon>Spermatophyta</taxon>
        <taxon>Magnoliopsida</taxon>
        <taxon>eudicotyledons</taxon>
        <taxon>Gunneridae</taxon>
        <taxon>Pentapetalae</taxon>
        <taxon>asterids</taxon>
        <taxon>campanulids</taxon>
        <taxon>Asterales</taxon>
        <taxon>Asteraceae</taxon>
        <taxon>Asteroideae</taxon>
        <taxon>Anthemideae</taxon>
        <taxon>Anthemidinae</taxon>
        <taxon>Tanacetum</taxon>
    </lineage>
</organism>
<sequence length="259" mass="29139">MVPRPVLMKSSLVSVNTARQVNAAHSKTTVNAARQCGPDGYLILMAQTKTMNYDPIVAGTINTQTADPPYSQDPKSSHDDGSKPSSDDGKKVDEDPRKDSECCDRHEQVGLAGHLGSTNNVLIPLCMTRSSTKELFTSFKNPEQVFRSSRKLSKIRNLDYLNSPEFNLISDLEDQFEEEETEAMAETMKEYMTKTRDGYGLGIARPEIDDKAHFEIKGQFLKELRDNTFIGLDHEDTNEHIEKVLEIVDLFHIPEITQD</sequence>
<reference evidence="2" key="2">
    <citation type="submission" date="2022-01" db="EMBL/GenBank/DDBJ databases">
        <authorList>
            <person name="Yamashiro T."/>
            <person name="Shiraishi A."/>
            <person name="Satake H."/>
            <person name="Nakayama K."/>
        </authorList>
    </citation>
    <scope>NUCLEOTIDE SEQUENCE</scope>
</reference>
<reference evidence="2" key="1">
    <citation type="journal article" date="2022" name="Int. J. Mol. Sci.">
        <title>Draft Genome of Tanacetum Coccineum: Genomic Comparison of Closely Related Tanacetum-Family Plants.</title>
        <authorList>
            <person name="Yamashiro T."/>
            <person name="Shiraishi A."/>
            <person name="Nakayama K."/>
            <person name="Satake H."/>
        </authorList>
    </citation>
    <scope>NUCLEOTIDE SEQUENCE</scope>
</reference>
<dbReference type="EMBL" id="BQNB010019438">
    <property type="protein sequence ID" value="GJT85318.1"/>
    <property type="molecule type" value="Genomic_DNA"/>
</dbReference>